<dbReference type="AlphaFoldDB" id="A0A2P5BJG1"/>
<dbReference type="Proteomes" id="UP000237105">
    <property type="component" value="Unassembled WGS sequence"/>
</dbReference>
<accession>A0A2P5BJG1</accession>
<organism evidence="1 2">
    <name type="scientific">Parasponia andersonii</name>
    <name type="common">Sponia andersonii</name>
    <dbReference type="NCBI Taxonomy" id="3476"/>
    <lineage>
        <taxon>Eukaryota</taxon>
        <taxon>Viridiplantae</taxon>
        <taxon>Streptophyta</taxon>
        <taxon>Embryophyta</taxon>
        <taxon>Tracheophyta</taxon>
        <taxon>Spermatophyta</taxon>
        <taxon>Magnoliopsida</taxon>
        <taxon>eudicotyledons</taxon>
        <taxon>Gunneridae</taxon>
        <taxon>Pentapetalae</taxon>
        <taxon>rosids</taxon>
        <taxon>fabids</taxon>
        <taxon>Rosales</taxon>
        <taxon>Cannabaceae</taxon>
        <taxon>Parasponia</taxon>
    </lineage>
</organism>
<feature type="non-terminal residue" evidence="1">
    <location>
        <position position="52"/>
    </location>
</feature>
<keyword evidence="2" id="KW-1185">Reference proteome</keyword>
<sequence>MTILPSMLFLVTEKCDLNRRILPSVLQISPSHFVDGFVGRIVISKIKDCKTK</sequence>
<dbReference type="EMBL" id="JXTB01000269">
    <property type="protein sequence ID" value="PON48932.1"/>
    <property type="molecule type" value="Genomic_DNA"/>
</dbReference>
<protein>
    <submittedName>
        <fullName evidence="1">Uncharacterized protein</fullName>
    </submittedName>
</protein>
<gene>
    <name evidence="1" type="ORF">PanWU01x14_233330</name>
</gene>
<comment type="caution">
    <text evidence="1">The sequence shown here is derived from an EMBL/GenBank/DDBJ whole genome shotgun (WGS) entry which is preliminary data.</text>
</comment>
<reference evidence="2" key="1">
    <citation type="submission" date="2016-06" db="EMBL/GenBank/DDBJ databases">
        <title>Parallel loss of symbiosis genes in relatives of nitrogen-fixing non-legume Parasponia.</title>
        <authorList>
            <person name="Van Velzen R."/>
            <person name="Holmer R."/>
            <person name="Bu F."/>
            <person name="Rutten L."/>
            <person name="Van Zeijl A."/>
            <person name="Liu W."/>
            <person name="Santuari L."/>
            <person name="Cao Q."/>
            <person name="Sharma T."/>
            <person name="Shen D."/>
            <person name="Roswanjaya Y."/>
            <person name="Wardhani T."/>
            <person name="Kalhor M.S."/>
            <person name="Jansen J."/>
            <person name="Van den Hoogen J."/>
            <person name="Gungor B."/>
            <person name="Hartog M."/>
            <person name="Hontelez J."/>
            <person name="Verver J."/>
            <person name="Yang W.-C."/>
            <person name="Schijlen E."/>
            <person name="Repin R."/>
            <person name="Schilthuizen M."/>
            <person name="Schranz E."/>
            <person name="Heidstra R."/>
            <person name="Miyata K."/>
            <person name="Fedorova E."/>
            <person name="Kohlen W."/>
            <person name="Bisseling T."/>
            <person name="Smit S."/>
            <person name="Geurts R."/>
        </authorList>
    </citation>
    <scope>NUCLEOTIDE SEQUENCE [LARGE SCALE GENOMIC DNA]</scope>
    <source>
        <strain evidence="2">cv. WU1-14</strain>
    </source>
</reference>
<evidence type="ECO:0000313" key="2">
    <source>
        <dbReference type="Proteomes" id="UP000237105"/>
    </source>
</evidence>
<evidence type="ECO:0000313" key="1">
    <source>
        <dbReference type="EMBL" id="PON48932.1"/>
    </source>
</evidence>
<name>A0A2P5BJG1_PARAD</name>
<dbReference type="OrthoDB" id="10365130at2759"/>
<proteinExistence type="predicted"/>